<evidence type="ECO:0008006" key="5">
    <source>
        <dbReference type="Google" id="ProtNLM"/>
    </source>
</evidence>
<comment type="caution">
    <text evidence="3">The sequence shown here is derived from an EMBL/GenBank/DDBJ whole genome shotgun (WGS) entry which is preliminary data.</text>
</comment>
<proteinExistence type="predicted"/>
<protein>
    <recommendedName>
        <fullName evidence="5">DUF5666 domain-containing protein</fullName>
    </recommendedName>
</protein>
<feature type="chain" id="PRO_5009526703" description="DUF5666 domain-containing protein" evidence="2">
    <location>
        <begin position="25"/>
        <end position="113"/>
    </location>
</feature>
<feature type="region of interest" description="Disordered" evidence="1">
    <location>
        <begin position="94"/>
        <end position="113"/>
    </location>
</feature>
<name>A0A1F6TIK3_9PROT</name>
<organism evidence="3 4">
    <name type="scientific">Candidatus Muproteobacteria bacterium RBG_16_64_11</name>
    <dbReference type="NCBI Taxonomy" id="1817758"/>
    <lineage>
        <taxon>Bacteria</taxon>
        <taxon>Pseudomonadati</taxon>
        <taxon>Pseudomonadota</taxon>
        <taxon>Candidatus Muproteobacteria</taxon>
    </lineage>
</organism>
<evidence type="ECO:0000313" key="3">
    <source>
        <dbReference type="EMBL" id="OGI44942.1"/>
    </source>
</evidence>
<accession>A0A1F6TIK3</accession>
<sequence length="113" mass="11624">MKALTGVIALMLALLLGASNVVFAAEKATTPAVPAAQKKADKASPELMMTGKVTQVGGNSFTIVAKGRQRTFVANNFKTLPKVGEIVDVTYTGTPGGPMHATSVKSSKSNSSD</sequence>
<dbReference type="EMBL" id="MFSS01000007">
    <property type="protein sequence ID" value="OGI44942.1"/>
    <property type="molecule type" value="Genomic_DNA"/>
</dbReference>
<feature type="compositionally biased region" description="Low complexity" evidence="1">
    <location>
        <begin position="103"/>
        <end position="113"/>
    </location>
</feature>
<feature type="signal peptide" evidence="2">
    <location>
        <begin position="1"/>
        <end position="24"/>
    </location>
</feature>
<keyword evidence="2" id="KW-0732">Signal</keyword>
<evidence type="ECO:0000313" key="4">
    <source>
        <dbReference type="Proteomes" id="UP000177925"/>
    </source>
</evidence>
<dbReference type="AlphaFoldDB" id="A0A1F6TIK3"/>
<reference evidence="3 4" key="1">
    <citation type="journal article" date="2016" name="Nat. Commun.">
        <title>Thousands of microbial genomes shed light on interconnected biogeochemical processes in an aquifer system.</title>
        <authorList>
            <person name="Anantharaman K."/>
            <person name="Brown C.T."/>
            <person name="Hug L.A."/>
            <person name="Sharon I."/>
            <person name="Castelle C.J."/>
            <person name="Probst A.J."/>
            <person name="Thomas B.C."/>
            <person name="Singh A."/>
            <person name="Wilkins M.J."/>
            <person name="Karaoz U."/>
            <person name="Brodie E.L."/>
            <person name="Williams K.H."/>
            <person name="Hubbard S.S."/>
            <person name="Banfield J.F."/>
        </authorList>
    </citation>
    <scope>NUCLEOTIDE SEQUENCE [LARGE SCALE GENOMIC DNA]</scope>
</reference>
<evidence type="ECO:0000256" key="2">
    <source>
        <dbReference type="SAM" id="SignalP"/>
    </source>
</evidence>
<dbReference type="Proteomes" id="UP000177925">
    <property type="component" value="Unassembled WGS sequence"/>
</dbReference>
<gene>
    <name evidence="3" type="ORF">A2150_00825</name>
</gene>
<evidence type="ECO:0000256" key="1">
    <source>
        <dbReference type="SAM" id="MobiDB-lite"/>
    </source>
</evidence>